<dbReference type="AlphaFoldDB" id="A0A3M6QMD8"/>
<dbReference type="OrthoDB" id="5066999at2"/>
<dbReference type="NCBIfam" id="TIGR03344">
    <property type="entry name" value="VI_effect_Hcp1"/>
    <property type="match status" value="1"/>
</dbReference>
<dbReference type="InterPro" id="IPR008514">
    <property type="entry name" value="T6SS_Hcp"/>
</dbReference>
<dbReference type="Gene3D" id="2.30.110.20">
    <property type="entry name" value="Hcp1-like"/>
    <property type="match status" value="1"/>
</dbReference>
<evidence type="ECO:0000313" key="1">
    <source>
        <dbReference type="EMBL" id="RMX04243.1"/>
    </source>
</evidence>
<gene>
    <name evidence="1" type="ORF">D8I35_15755</name>
</gene>
<dbReference type="InterPro" id="IPR036624">
    <property type="entry name" value="Hcp1-lik_sf"/>
</dbReference>
<proteinExistence type="predicted"/>
<accession>A0A3M6QMD8</accession>
<dbReference type="PANTHER" id="PTHR36152">
    <property type="entry name" value="CYTOPLASMIC PROTEIN-RELATED"/>
    <property type="match status" value="1"/>
</dbReference>
<dbReference type="Proteomes" id="UP000278006">
    <property type="component" value="Unassembled WGS sequence"/>
</dbReference>
<sequence>MSNSDFFLDLDGIEGESTDQDFKGKIEIETFSFGVSNEGTMAKGGGGGTGKAQFQNISIGKSQDKASPKLFKAAATGDHIKKAVISGRKASGKGNQYVYLTYTLEDVMVTGYSTSATQGDAVVRELVTLDFARIKVEYKPQKADGTPEGAVAAGYDRAINKAS</sequence>
<dbReference type="RefSeq" id="WP_122231038.1">
    <property type="nucleotide sequence ID" value="NZ_RDQO01000005.1"/>
</dbReference>
<comment type="caution">
    <text evidence="1">The sequence shown here is derived from an EMBL/GenBank/DDBJ whole genome shotgun (WGS) entry which is preliminary data.</text>
</comment>
<dbReference type="PANTHER" id="PTHR36152:SF5">
    <property type="entry name" value="PROTEIN HCP1"/>
    <property type="match status" value="1"/>
</dbReference>
<reference evidence="1 2" key="1">
    <citation type="submission" date="2018-10" db="EMBL/GenBank/DDBJ databases">
        <title>Draft genome of Cortibacter populi DSM10536.</title>
        <authorList>
            <person name="Bernier A.-M."/>
            <person name="Bernard K."/>
        </authorList>
    </citation>
    <scope>NUCLEOTIDE SEQUENCE [LARGE SCALE GENOMIC DNA]</scope>
    <source>
        <strain evidence="1 2">DSM 105136</strain>
    </source>
</reference>
<dbReference type="SUPFAM" id="SSF141452">
    <property type="entry name" value="Hcp1-like"/>
    <property type="match status" value="1"/>
</dbReference>
<organism evidence="1 2">
    <name type="scientific">Corticibacter populi</name>
    <dbReference type="NCBI Taxonomy" id="1550736"/>
    <lineage>
        <taxon>Bacteria</taxon>
        <taxon>Pseudomonadati</taxon>
        <taxon>Pseudomonadota</taxon>
        <taxon>Betaproteobacteria</taxon>
        <taxon>Burkholderiales</taxon>
        <taxon>Comamonadaceae</taxon>
        <taxon>Corticibacter</taxon>
    </lineage>
</organism>
<evidence type="ECO:0000313" key="2">
    <source>
        <dbReference type="Proteomes" id="UP000278006"/>
    </source>
</evidence>
<protein>
    <submittedName>
        <fullName evidence="1">Type VI secretion system tube protein Hcp</fullName>
    </submittedName>
</protein>
<dbReference type="EMBL" id="RDQO01000005">
    <property type="protein sequence ID" value="RMX04243.1"/>
    <property type="molecule type" value="Genomic_DNA"/>
</dbReference>
<name>A0A3M6QMD8_9BURK</name>
<dbReference type="Pfam" id="PF05638">
    <property type="entry name" value="T6SS_HCP"/>
    <property type="match status" value="1"/>
</dbReference>
<keyword evidence="2" id="KW-1185">Reference proteome</keyword>
<dbReference type="InterPro" id="IPR053165">
    <property type="entry name" value="HSI-I_assembly_Hcp1"/>
</dbReference>